<dbReference type="Pfam" id="PF00654">
    <property type="entry name" value="Voltage_CLC"/>
    <property type="match status" value="1"/>
</dbReference>
<dbReference type="PANTHER" id="PTHR45711">
    <property type="entry name" value="CHLORIDE CHANNEL PROTEIN"/>
    <property type="match status" value="1"/>
</dbReference>
<name>A0ABX7YY78_9GAMM</name>
<protein>
    <submittedName>
        <fullName evidence="10">H(+)/Cl(-) exchange transporter ClcA</fullName>
    </submittedName>
</protein>
<evidence type="ECO:0000313" key="11">
    <source>
        <dbReference type="Proteomes" id="UP000679575"/>
    </source>
</evidence>
<feature type="transmembrane region" description="Helical" evidence="9">
    <location>
        <begin position="69"/>
        <end position="94"/>
    </location>
</feature>
<dbReference type="NCBIfam" id="NF003640">
    <property type="entry name" value="PRK05277.1"/>
    <property type="match status" value="1"/>
</dbReference>
<feature type="transmembrane region" description="Helical" evidence="9">
    <location>
        <begin position="210"/>
        <end position="229"/>
    </location>
</feature>
<dbReference type="CDD" id="cd01031">
    <property type="entry name" value="EriC"/>
    <property type="match status" value="1"/>
</dbReference>
<feature type="transmembrane region" description="Helical" evidence="9">
    <location>
        <begin position="326"/>
        <end position="346"/>
    </location>
</feature>
<feature type="transmembrane region" description="Helical" evidence="9">
    <location>
        <begin position="288"/>
        <end position="306"/>
    </location>
</feature>
<keyword evidence="5" id="KW-0406">Ion transport</keyword>
<accession>A0ABX7YY78</accession>
<gene>
    <name evidence="10" type="primary">clcA</name>
    <name evidence="10" type="ORF">KDN34_12115</name>
</gene>
<dbReference type="PANTHER" id="PTHR45711:SF6">
    <property type="entry name" value="CHLORIDE CHANNEL PROTEIN"/>
    <property type="match status" value="1"/>
</dbReference>
<evidence type="ECO:0000256" key="6">
    <source>
        <dbReference type="ARBA" id="ARBA00023136"/>
    </source>
</evidence>
<sequence>MPKFPDFHFHPGTQLRLRLSSNYFTTHPDYLVLLALSALVGAIAGLIVSMFEIAIHFMTDYRIHYFDYLGLPAWITAILVILAGAVISALGFWMTARIAPETSGSGIPHVEGALDGLHDIRWWRVLPVKFIAGVCTISSGMVLGREGPSVQIGGAVGRMCAEAAKRFQYAPHVLTASGAAAGLAAAFNAPLAGILFIVEEMRPQFRYNFTSFKCITLATLTATIVLRYFRGQEAVMDIPTFKVPPLASLWLFLALGIIFGIVGIYFNRWILKATAAFKRYHNNRLLKVTITGALFGGVFAFFQLYVPDMAGGGIALITTFVREPMAWVVLVILFGLRVLATIGCFASAAPGGVFAPMLALGTLLGLAYGIIAAGLFPDLVAEPGVYAVAGMGALFAATVRAPVTGIVLVVEMTDNYQLILPLLATCLGATFIAQALGGSPLYSALLQQSLAAKAAEVNGAEANASTNAAAVDAAIPTEGASVSPASTDTEASAEAQDKPTPSV</sequence>
<keyword evidence="6 9" id="KW-0472">Membrane</keyword>
<keyword evidence="11" id="KW-1185">Reference proteome</keyword>
<proteinExistence type="predicted"/>
<keyword evidence="4 9" id="KW-1133">Transmembrane helix</keyword>
<dbReference type="EMBL" id="CP073587">
    <property type="protein sequence ID" value="QUN07642.1"/>
    <property type="molecule type" value="Genomic_DNA"/>
</dbReference>
<keyword evidence="3 9" id="KW-0812">Transmembrane</keyword>
<feature type="transmembrane region" description="Helical" evidence="9">
    <location>
        <begin position="30"/>
        <end position="57"/>
    </location>
</feature>
<evidence type="ECO:0000256" key="9">
    <source>
        <dbReference type="SAM" id="Phobius"/>
    </source>
</evidence>
<feature type="transmembrane region" description="Helical" evidence="9">
    <location>
        <begin position="353"/>
        <end position="376"/>
    </location>
</feature>
<feature type="transmembrane region" description="Helical" evidence="9">
    <location>
        <begin position="176"/>
        <end position="198"/>
    </location>
</feature>
<feature type="region of interest" description="Disordered" evidence="8">
    <location>
        <begin position="479"/>
        <end position="503"/>
    </location>
</feature>
<feature type="transmembrane region" description="Helical" evidence="9">
    <location>
        <begin position="422"/>
        <end position="442"/>
    </location>
</feature>
<dbReference type="InterPro" id="IPR014743">
    <property type="entry name" value="Cl-channel_core"/>
</dbReference>
<evidence type="ECO:0000313" key="10">
    <source>
        <dbReference type="EMBL" id="QUN07642.1"/>
    </source>
</evidence>
<organism evidence="10 11">
    <name type="scientific">Shewanella yunxiaonensis</name>
    <dbReference type="NCBI Taxonomy" id="2829809"/>
    <lineage>
        <taxon>Bacteria</taxon>
        <taxon>Pseudomonadati</taxon>
        <taxon>Pseudomonadota</taxon>
        <taxon>Gammaproteobacteria</taxon>
        <taxon>Alteromonadales</taxon>
        <taxon>Shewanellaceae</taxon>
        <taxon>Shewanella</taxon>
    </lineage>
</organism>
<keyword evidence="7" id="KW-0868">Chloride</keyword>
<evidence type="ECO:0000256" key="5">
    <source>
        <dbReference type="ARBA" id="ARBA00023065"/>
    </source>
</evidence>
<evidence type="ECO:0000256" key="7">
    <source>
        <dbReference type="ARBA" id="ARBA00023214"/>
    </source>
</evidence>
<comment type="subcellular location">
    <subcellularLocation>
        <location evidence="1">Membrane</location>
        <topology evidence="1">Multi-pass membrane protein</topology>
    </subcellularLocation>
</comment>
<evidence type="ECO:0000256" key="3">
    <source>
        <dbReference type="ARBA" id="ARBA00022692"/>
    </source>
</evidence>
<evidence type="ECO:0000256" key="2">
    <source>
        <dbReference type="ARBA" id="ARBA00022448"/>
    </source>
</evidence>
<evidence type="ECO:0000256" key="4">
    <source>
        <dbReference type="ARBA" id="ARBA00022989"/>
    </source>
</evidence>
<evidence type="ECO:0000256" key="8">
    <source>
        <dbReference type="SAM" id="MobiDB-lite"/>
    </source>
</evidence>
<feature type="transmembrane region" description="Helical" evidence="9">
    <location>
        <begin position="249"/>
        <end position="267"/>
    </location>
</feature>
<evidence type="ECO:0000256" key="1">
    <source>
        <dbReference type="ARBA" id="ARBA00004141"/>
    </source>
</evidence>
<dbReference type="Gene3D" id="1.10.3080.10">
    <property type="entry name" value="Clc chloride channel"/>
    <property type="match status" value="1"/>
</dbReference>
<feature type="transmembrane region" description="Helical" evidence="9">
    <location>
        <begin position="388"/>
        <end position="410"/>
    </location>
</feature>
<dbReference type="SUPFAM" id="SSF81340">
    <property type="entry name" value="Clc chloride channel"/>
    <property type="match status" value="1"/>
</dbReference>
<dbReference type="PRINTS" id="PR00762">
    <property type="entry name" value="CLCHANNEL"/>
</dbReference>
<keyword evidence="2" id="KW-0813">Transport</keyword>
<reference evidence="10 11" key="1">
    <citation type="submission" date="2021-04" db="EMBL/GenBank/DDBJ databases">
        <title>Novel species identification of genus Shewanella.</title>
        <authorList>
            <person name="Liu G."/>
        </authorList>
    </citation>
    <scope>NUCLEOTIDE SEQUENCE [LARGE SCALE GENOMIC DNA]</scope>
    <source>
        <strain evidence="10 11">FJAT-54481</strain>
    </source>
</reference>
<dbReference type="InterPro" id="IPR001807">
    <property type="entry name" value="ClC"/>
</dbReference>
<dbReference type="Proteomes" id="UP000679575">
    <property type="component" value="Chromosome"/>
</dbReference>